<dbReference type="STRING" id="311410.LA5095_00368"/>
<name>A0A0M6ZRS2_9HYPH</name>
<dbReference type="FunFam" id="1.20.58.340:FF:000004">
    <property type="entry name" value="Magnesium transport protein CorA"/>
    <property type="match status" value="1"/>
</dbReference>
<evidence type="ECO:0000256" key="7">
    <source>
        <dbReference type="ARBA" id="ARBA00022989"/>
    </source>
</evidence>
<keyword evidence="4" id="KW-1003">Cell membrane</keyword>
<keyword evidence="14" id="KW-1185">Reference proteome</keyword>
<dbReference type="PANTHER" id="PTHR46494:SF1">
    <property type="entry name" value="CORA FAMILY METAL ION TRANSPORTER (EUROFUNG)"/>
    <property type="match status" value="1"/>
</dbReference>
<dbReference type="Pfam" id="PF01544">
    <property type="entry name" value="CorA"/>
    <property type="match status" value="1"/>
</dbReference>
<dbReference type="CDD" id="cd12837">
    <property type="entry name" value="EcCorA-like_u1"/>
    <property type="match status" value="1"/>
</dbReference>
<dbReference type="InterPro" id="IPR002523">
    <property type="entry name" value="MgTranspt_CorA/ZnTranspt_ZntB"/>
</dbReference>
<dbReference type="RefSeq" id="WP_055111416.1">
    <property type="nucleotide sequence ID" value="NZ_CXWA01000006.1"/>
</dbReference>
<dbReference type="Gene3D" id="3.30.460.20">
    <property type="entry name" value="CorA soluble domain-like"/>
    <property type="match status" value="1"/>
</dbReference>
<evidence type="ECO:0000256" key="3">
    <source>
        <dbReference type="ARBA" id="ARBA00022448"/>
    </source>
</evidence>
<dbReference type="GO" id="GO:0050897">
    <property type="term" value="F:cobalt ion binding"/>
    <property type="evidence" value="ECO:0007669"/>
    <property type="project" value="TreeGrafter"/>
</dbReference>
<dbReference type="OrthoDB" id="9803416at2"/>
<evidence type="ECO:0000256" key="9">
    <source>
        <dbReference type="ARBA" id="ARBA00023136"/>
    </source>
</evidence>
<comment type="catalytic activity">
    <reaction evidence="10">
        <text>Mg(2+)(in) = Mg(2+)(out)</text>
        <dbReference type="Rhea" id="RHEA:29827"/>
        <dbReference type="ChEBI" id="CHEBI:18420"/>
    </reaction>
</comment>
<dbReference type="GO" id="GO:0000287">
    <property type="term" value="F:magnesium ion binding"/>
    <property type="evidence" value="ECO:0007669"/>
    <property type="project" value="TreeGrafter"/>
</dbReference>
<evidence type="ECO:0000256" key="2">
    <source>
        <dbReference type="ARBA" id="ARBA00009765"/>
    </source>
</evidence>
<dbReference type="GeneID" id="97670849"/>
<evidence type="ECO:0000256" key="11">
    <source>
        <dbReference type="ARBA" id="ARBA00045497"/>
    </source>
</evidence>
<reference evidence="14" key="1">
    <citation type="submission" date="2015-07" db="EMBL/GenBank/DDBJ databases">
        <authorList>
            <person name="Rodrigo-Torres Lidia"/>
            <person name="Arahal R.David."/>
        </authorList>
    </citation>
    <scope>NUCLEOTIDE SEQUENCE [LARGE SCALE GENOMIC DNA]</scope>
    <source>
        <strain evidence="14">CECT 5096</strain>
    </source>
</reference>
<evidence type="ECO:0000256" key="10">
    <source>
        <dbReference type="ARBA" id="ARBA00034269"/>
    </source>
</evidence>
<proteinExistence type="inferred from homology"/>
<evidence type="ECO:0000313" key="14">
    <source>
        <dbReference type="Proteomes" id="UP000049983"/>
    </source>
</evidence>
<sequence>MIIAYCPSVKGLERIELAAEAPLPATSVWIDLVAPTREEQKAAEKLMGAEIPTREEIASIETSERLYVEPGAVVMTAQMPIATRTLDPILSSVTFVLSAKRLVTLRYGEPKSISILSKKVQSDPTIAHMGPAVLFALLDIIVDRCADEMESASSRYDNLALQVFGDGLNMRKTASYQVVIKQLGQIGLHVAKMHDVCTSLSRALLFMNTHAKRLTLTEEQVTELKTYGRDIRSIKEHADALDNKLAFLLDATVGLVTLEQNQISKIFTVLGLVFLPPTLIASIYGMNFANMPELNWEQGFLFALGLMLASVIATFLFFRWKRLL</sequence>
<feature type="transmembrane region" description="Helical" evidence="12">
    <location>
        <begin position="298"/>
        <end position="318"/>
    </location>
</feature>
<accession>A0A0M6ZRS2</accession>
<organism evidence="13 14">
    <name type="scientific">Roseibium album</name>
    <dbReference type="NCBI Taxonomy" id="311410"/>
    <lineage>
        <taxon>Bacteria</taxon>
        <taxon>Pseudomonadati</taxon>
        <taxon>Pseudomonadota</taxon>
        <taxon>Alphaproteobacteria</taxon>
        <taxon>Hyphomicrobiales</taxon>
        <taxon>Stappiaceae</taxon>
        <taxon>Roseibium</taxon>
    </lineage>
</organism>
<evidence type="ECO:0000256" key="1">
    <source>
        <dbReference type="ARBA" id="ARBA00004651"/>
    </source>
</evidence>
<dbReference type="EMBL" id="CXWC01000011">
    <property type="protein sequence ID" value="CTQ73063.1"/>
    <property type="molecule type" value="Genomic_DNA"/>
</dbReference>
<dbReference type="InterPro" id="IPR045861">
    <property type="entry name" value="CorA_cytoplasmic_dom"/>
</dbReference>
<evidence type="ECO:0000313" key="13">
    <source>
        <dbReference type="EMBL" id="CTQ73063.1"/>
    </source>
</evidence>
<evidence type="ECO:0000256" key="6">
    <source>
        <dbReference type="ARBA" id="ARBA00022842"/>
    </source>
</evidence>
<keyword evidence="3" id="KW-0813">Transport</keyword>
<comment type="similarity">
    <text evidence="2">Belongs to the CorA metal ion transporter (MIT) (TC 1.A.35) family.</text>
</comment>
<dbReference type="GO" id="GO:0015087">
    <property type="term" value="F:cobalt ion transmembrane transporter activity"/>
    <property type="evidence" value="ECO:0007669"/>
    <property type="project" value="TreeGrafter"/>
</dbReference>
<dbReference type="SUPFAM" id="SSF144083">
    <property type="entry name" value="Magnesium transport protein CorA, transmembrane region"/>
    <property type="match status" value="1"/>
</dbReference>
<dbReference type="GO" id="GO:0005886">
    <property type="term" value="C:plasma membrane"/>
    <property type="evidence" value="ECO:0007669"/>
    <property type="project" value="UniProtKB-SubCell"/>
</dbReference>
<protein>
    <submittedName>
        <fullName evidence="13">Magnesium transport protein CorA</fullName>
    </submittedName>
</protein>
<comment type="function">
    <text evidence="11">Mediates influx of magnesium ions. Alternates between open and closed states. Activated by low cytoplasmic Mg(2+) levels. Inactive when cytoplasmic Mg(2+) levels are high.</text>
</comment>
<evidence type="ECO:0000256" key="12">
    <source>
        <dbReference type="SAM" id="Phobius"/>
    </source>
</evidence>
<feature type="transmembrane region" description="Helical" evidence="12">
    <location>
        <begin position="266"/>
        <end position="286"/>
    </location>
</feature>
<evidence type="ECO:0000256" key="8">
    <source>
        <dbReference type="ARBA" id="ARBA00023065"/>
    </source>
</evidence>
<dbReference type="Proteomes" id="UP000049983">
    <property type="component" value="Unassembled WGS sequence"/>
</dbReference>
<dbReference type="AlphaFoldDB" id="A0A0M6ZRS2"/>
<evidence type="ECO:0000256" key="5">
    <source>
        <dbReference type="ARBA" id="ARBA00022692"/>
    </source>
</evidence>
<dbReference type="PANTHER" id="PTHR46494">
    <property type="entry name" value="CORA FAMILY METAL ION TRANSPORTER (EUROFUNG)"/>
    <property type="match status" value="1"/>
</dbReference>
<dbReference type="SUPFAM" id="SSF143865">
    <property type="entry name" value="CorA soluble domain-like"/>
    <property type="match status" value="1"/>
</dbReference>
<dbReference type="InterPro" id="IPR045863">
    <property type="entry name" value="CorA_TM1_TM2"/>
</dbReference>
<keyword evidence="9 12" id="KW-0472">Membrane</keyword>
<dbReference type="GO" id="GO:0015095">
    <property type="term" value="F:magnesium ion transmembrane transporter activity"/>
    <property type="evidence" value="ECO:0007669"/>
    <property type="project" value="TreeGrafter"/>
</dbReference>
<keyword evidence="5 12" id="KW-0812">Transmembrane</keyword>
<comment type="subcellular location">
    <subcellularLocation>
        <location evidence="1">Cell membrane</location>
        <topology evidence="1">Multi-pass membrane protein</topology>
    </subcellularLocation>
</comment>
<keyword evidence="8" id="KW-0406">Ion transport</keyword>
<keyword evidence="6" id="KW-0460">Magnesium</keyword>
<keyword evidence="7 12" id="KW-1133">Transmembrane helix</keyword>
<gene>
    <name evidence="13" type="primary">corA</name>
    <name evidence="13" type="ORF">LA5096_03508</name>
</gene>
<evidence type="ECO:0000256" key="4">
    <source>
        <dbReference type="ARBA" id="ARBA00022475"/>
    </source>
</evidence>
<dbReference type="Gene3D" id="1.20.58.340">
    <property type="entry name" value="Magnesium transport protein CorA, transmembrane region"/>
    <property type="match status" value="2"/>
</dbReference>